<evidence type="ECO:0000313" key="1">
    <source>
        <dbReference type="EMBL" id="KAJ7990420.1"/>
    </source>
</evidence>
<sequence length="249" mass="27587">MVLLLPQVSSGRQGQAAEPDGRVPSSPLDPNLAQTIQNLLLSRLGLQFRPNPRPGAPVPQYLLDLYSFHSQQYHLVQDPHFSYPSRHVQEANTVRSFHHTESTDPSLPLEKWQTSTNNFRVPISFNVSSIPQEEHVVSAEIRFLRNGRASLGPGSHRVRLLLSGGPGDSEPTQLESRLLTGGPGTKPAGSWEAFSLSAELLRGAHARTGSLAFRGRVKRNGGRAAKLKRLSRARCRRHPLYVDFKDVGW</sequence>
<protein>
    <submittedName>
        <fullName evidence="1">Uncharacterized protein</fullName>
    </submittedName>
</protein>
<reference evidence="1" key="1">
    <citation type="submission" date="2021-05" db="EMBL/GenBank/DDBJ databases">
        <authorList>
            <person name="Pan Q."/>
            <person name="Jouanno E."/>
            <person name="Zahm M."/>
            <person name="Klopp C."/>
            <person name="Cabau C."/>
            <person name="Louis A."/>
            <person name="Berthelot C."/>
            <person name="Parey E."/>
            <person name="Roest Crollius H."/>
            <person name="Montfort J."/>
            <person name="Robinson-Rechavi M."/>
            <person name="Bouchez O."/>
            <person name="Lampietro C."/>
            <person name="Lopez Roques C."/>
            <person name="Donnadieu C."/>
            <person name="Postlethwait J."/>
            <person name="Bobe J."/>
            <person name="Dillon D."/>
            <person name="Chandos A."/>
            <person name="von Hippel F."/>
            <person name="Guiguen Y."/>
        </authorList>
    </citation>
    <scope>NUCLEOTIDE SEQUENCE</scope>
    <source>
        <strain evidence="1">YG-Jan2019</strain>
    </source>
</reference>
<organism evidence="1 2">
    <name type="scientific">Dallia pectoralis</name>
    <name type="common">Alaska blackfish</name>
    <dbReference type="NCBI Taxonomy" id="75939"/>
    <lineage>
        <taxon>Eukaryota</taxon>
        <taxon>Metazoa</taxon>
        <taxon>Chordata</taxon>
        <taxon>Craniata</taxon>
        <taxon>Vertebrata</taxon>
        <taxon>Euteleostomi</taxon>
        <taxon>Actinopterygii</taxon>
        <taxon>Neopterygii</taxon>
        <taxon>Teleostei</taxon>
        <taxon>Protacanthopterygii</taxon>
        <taxon>Esociformes</taxon>
        <taxon>Umbridae</taxon>
        <taxon>Dallia</taxon>
    </lineage>
</organism>
<proteinExistence type="predicted"/>
<accession>A0ACC2FGN0</accession>
<dbReference type="Proteomes" id="UP001157502">
    <property type="component" value="Chromosome 28"/>
</dbReference>
<dbReference type="EMBL" id="CM055755">
    <property type="protein sequence ID" value="KAJ7990420.1"/>
    <property type="molecule type" value="Genomic_DNA"/>
</dbReference>
<feature type="non-terminal residue" evidence="1">
    <location>
        <position position="249"/>
    </location>
</feature>
<comment type="caution">
    <text evidence="1">The sequence shown here is derived from an EMBL/GenBank/DDBJ whole genome shotgun (WGS) entry which is preliminary data.</text>
</comment>
<evidence type="ECO:0000313" key="2">
    <source>
        <dbReference type="Proteomes" id="UP001157502"/>
    </source>
</evidence>
<keyword evidence="2" id="KW-1185">Reference proteome</keyword>
<name>A0ACC2FGN0_DALPE</name>
<gene>
    <name evidence="1" type="ORF">DPEC_G00300120</name>
</gene>